<name>A0A2C7ACV4_9PROT</name>
<keyword evidence="7" id="KW-0479">Metal-binding</keyword>
<reference evidence="10 11" key="1">
    <citation type="submission" date="2017-10" db="EMBL/GenBank/DDBJ databases">
        <authorList>
            <person name="Banno H."/>
            <person name="Chua N.-H."/>
        </authorList>
    </citation>
    <scope>NUCLEOTIDE SEQUENCE [LARGE SCALE GENOMIC DNA]</scope>
    <source>
        <strain evidence="10 11">YW11</strain>
    </source>
</reference>
<dbReference type="Gene3D" id="3.30.1490.190">
    <property type="match status" value="1"/>
</dbReference>
<dbReference type="GO" id="GO:0005829">
    <property type="term" value="C:cytosol"/>
    <property type="evidence" value="ECO:0007669"/>
    <property type="project" value="TreeGrafter"/>
</dbReference>
<dbReference type="SUPFAM" id="SSF46785">
    <property type="entry name" value="Winged helix' DNA-binding domain"/>
    <property type="match status" value="1"/>
</dbReference>
<evidence type="ECO:0000256" key="3">
    <source>
        <dbReference type="ARBA" id="ARBA00022833"/>
    </source>
</evidence>
<dbReference type="GO" id="GO:0000976">
    <property type="term" value="F:transcription cis-regulatory region binding"/>
    <property type="evidence" value="ECO:0007669"/>
    <property type="project" value="TreeGrafter"/>
</dbReference>
<sequence length="203" mass="21109">MAAGQGSAAGMPPGGARNGPERSGPQRSGPDRPAHDVEPALLAAEARCLRAGVQLTPLRRQVLELVLEAEQPLGAYALLDRLKAQRPGAAPPTVYRALDFLLEQGLIHKVERLNAFIGCVEAGHAHQEGHGHDHAHQFLICRQCGLTVELSDHAVAHALDDAARRAGFRIGNATVEVEGLCAACAAAQAAGAHGQEGSAASGR</sequence>
<gene>
    <name evidence="10" type="ORF">CR162_02605</name>
</gene>
<feature type="region of interest" description="Disordered" evidence="9">
    <location>
        <begin position="1"/>
        <end position="35"/>
    </location>
</feature>
<dbReference type="GO" id="GO:1900376">
    <property type="term" value="P:regulation of secondary metabolite biosynthetic process"/>
    <property type="evidence" value="ECO:0007669"/>
    <property type="project" value="TreeGrafter"/>
</dbReference>
<protein>
    <submittedName>
        <fullName evidence="10">Transcriptional repressor</fullName>
    </submittedName>
</protein>
<keyword evidence="6" id="KW-0804">Transcription</keyword>
<keyword evidence="2" id="KW-0678">Repressor</keyword>
<dbReference type="PANTHER" id="PTHR33202">
    <property type="entry name" value="ZINC UPTAKE REGULATION PROTEIN"/>
    <property type="match status" value="1"/>
</dbReference>
<keyword evidence="4" id="KW-0805">Transcription regulation</keyword>
<accession>A0A2C7ACV4</accession>
<evidence type="ECO:0000256" key="5">
    <source>
        <dbReference type="ARBA" id="ARBA00023125"/>
    </source>
</evidence>
<dbReference type="InterPro" id="IPR036388">
    <property type="entry name" value="WH-like_DNA-bd_sf"/>
</dbReference>
<evidence type="ECO:0000256" key="7">
    <source>
        <dbReference type="PIRSR" id="PIRSR602481-1"/>
    </source>
</evidence>
<keyword evidence="3 7" id="KW-0862">Zinc</keyword>
<feature type="binding site" evidence="7">
    <location>
        <position position="141"/>
    </location>
    <ligand>
        <name>Zn(2+)</name>
        <dbReference type="ChEBI" id="CHEBI:29105"/>
    </ligand>
</feature>
<organism evidence="10 11">
    <name type="scientific">Teichococcus rhizosphaerae</name>
    <dbReference type="NCBI Taxonomy" id="1335062"/>
    <lineage>
        <taxon>Bacteria</taxon>
        <taxon>Pseudomonadati</taxon>
        <taxon>Pseudomonadota</taxon>
        <taxon>Alphaproteobacteria</taxon>
        <taxon>Acetobacterales</taxon>
        <taxon>Roseomonadaceae</taxon>
        <taxon>Roseomonas</taxon>
    </lineage>
</organism>
<feature type="binding site" evidence="8">
    <location>
        <position position="133"/>
    </location>
    <ligand>
        <name>Fe cation</name>
        <dbReference type="ChEBI" id="CHEBI:24875"/>
    </ligand>
</feature>
<comment type="cofactor">
    <cofactor evidence="7">
        <name>Zn(2+)</name>
        <dbReference type="ChEBI" id="CHEBI:29105"/>
    </cofactor>
    <text evidence="7">Binds 1 zinc ion per subunit.</text>
</comment>
<dbReference type="RefSeq" id="WP_099093980.1">
    <property type="nucleotide sequence ID" value="NZ_PDNU01000003.1"/>
</dbReference>
<dbReference type="AlphaFoldDB" id="A0A2C7ACV4"/>
<feature type="binding site" evidence="7">
    <location>
        <position position="184"/>
    </location>
    <ligand>
        <name>Zn(2+)</name>
        <dbReference type="ChEBI" id="CHEBI:29105"/>
    </ligand>
</feature>
<dbReference type="InterPro" id="IPR002481">
    <property type="entry name" value="FUR"/>
</dbReference>
<evidence type="ECO:0000256" key="4">
    <source>
        <dbReference type="ARBA" id="ARBA00023015"/>
    </source>
</evidence>
<evidence type="ECO:0000256" key="9">
    <source>
        <dbReference type="SAM" id="MobiDB-lite"/>
    </source>
</evidence>
<comment type="similarity">
    <text evidence="1">Belongs to the Fur family.</text>
</comment>
<dbReference type="Pfam" id="PF01475">
    <property type="entry name" value="FUR"/>
    <property type="match status" value="1"/>
</dbReference>
<comment type="cofactor">
    <cofactor evidence="8">
        <name>Mn(2+)</name>
        <dbReference type="ChEBI" id="CHEBI:29035"/>
    </cofactor>
    <cofactor evidence="8">
        <name>Fe(2+)</name>
        <dbReference type="ChEBI" id="CHEBI:29033"/>
    </cofactor>
    <text evidence="8">Binds 1 Mn(2+) or Fe(2+) ion per subunit.</text>
</comment>
<evidence type="ECO:0000313" key="10">
    <source>
        <dbReference type="EMBL" id="PHK96250.1"/>
    </source>
</evidence>
<dbReference type="CDD" id="cd07153">
    <property type="entry name" value="Fur_like"/>
    <property type="match status" value="1"/>
</dbReference>
<dbReference type="InterPro" id="IPR036390">
    <property type="entry name" value="WH_DNA-bd_sf"/>
</dbReference>
<dbReference type="GO" id="GO:0008270">
    <property type="term" value="F:zinc ion binding"/>
    <property type="evidence" value="ECO:0007669"/>
    <property type="project" value="TreeGrafter"/>
</dbReference>
<dbReference type="InterPro" id="IPR043135">
    <property type="entry name" value="Fur_C"/>
</dbReference>
<dbReference type="GO" id="GO:0003700">
    <property type="term" value="F:DNA-binding transcription factor activity"/>
    <property type="evidence" value="ECO:0007669"/>
    <property type="project" value="InterPro"/>
</dbReference>
<keyword evidence="8" id="KW-0408">Iron</keyword>
<evidence type="ECO:0000256" key="6">
    <source>
        <dbReference type="ARBA" id="ARBA00023163"/>
    </source>
</evidence>
<dbReference type="GO" id="GO:0045892">
    <property type="term" value="P:negative regulation of DNA-templated transcription"/>
    <property type="evidence" value="ECO:0007669"/>
    <property type="project" value="TreeGrafter"/>
</dbReference>
<dbReference type="OrthoDB" id="9801127at2"/>
<dbReference type="Proteomes" id="UP000223527">
    <property type="component" value="Unassembled WGS sequence"/>
</dbReference>
<evidence type="ECO:0000256" key="2">
    <source>
        <dbReference type="ARBA" id="ARBA00022491"/>
    </source>
</evidence>
<keyword evidence="5" id="KW-0238">DNA-binding</keyword>
<dbReference type="PANTHER" id="PTHR33202:SF6">
    <property type="entry name" value="ZINC UPTAKE REGULATION PROTEIN"/>
    <property type="match status" value="1"/>
</dbReference>
<comment type="caution">
    <text evidence="10">The sequence shown here is derived from an EMBL/GenBank/DDBJ whole genome shotgun (WGS) entry which is preliminary data.</text>
</comment>
<proteinExistence type="inferred from homology"/>
<evidence type="ECO:0000256" key="8">
    <source>
        <dbReference type="PIRSR" id="PIRSR602481-2"/>
    </source>
</evidence>
<keyword evidence="11" id="KW-1185">Reference proteome</keyword>
<dbReference type="EMBL" id="PDNU01000003">
    <property type="protein sequence ID" value="PHK96250.1"/>
    <property type="molecule type" value="Genomic_DNA"/>
</dbReference>
<evidence type="ECO:0000313" key="11">
    <source>
        <dbReference type="Proteomes" id="UP000223527"/>
    </source>
</evidence>
<dbReference type="Gene3D" id="1.10.10.10">
    <property type="entry name" value="Winged helix-like DNA-binding domain superfamily/Winged helix DNA-binding domain"/>
    <property type="match status" value="1"/>
</dbReference>
<evidence type="ECO:0000256" key="1">
    <source>
        <dbReference type="ARBA" id="ARBA00007957"/>
    </source>
</evidence>
<feature type="binding site" evidence="7">
    <location>
        <position position="181"/>
    </location>
    <ligand>
        <name>Zn(2+)</name>
        <dbReference type="ChEBI" id="CHEBI:29105"/>
    </ligand>
</feature>
<feature type="binding site" evidence="7">
    <location>
        <position position="144"/>
    </location>
    <ligand>
        <name>Zn(2+)</name>
        <dbReference type="ChEBI" id="CHEBI:29105"/>
    </ligand>
</feature>